<organism evidence="2 3">
    <name type="scientific">Bifidobacterium aquikefiri</name>
    <dbReference type="NCBI Taxonomy" id="1653207"/>
    <lineage>
        <taxon>Bacteria</taxon>
        <taxon>Bacillati</taxon>
        <taxon>Actinomycetota</taxon>
        <taxon>Actinomycetes</taxon>
        <taxon>Bifidobacteriales</taxon>
        <taxon>Bifidobacteriaceae</taxon>
        <taxon>Bifidobacterium</taxon>
    </lineage>
</organism>
<protein>
    <submittedName>
        <fullName evidence="2">Nagc-type transcriptional regulator</fullName>
    </submittedName>
</protein>
<dbReference type="Proteomes" id="UP000216451">
    <property type="component" value="Unassembled WGS sequence"/>
</dbReference>
<evidence type="ECO:0000313" key="2">
    <source>
        <dbReference type="EMBL" id="OZG67154.1"/>
    </source>
</evidence>
<dbReference type="SUPFAM" id="SSF53067">
    <property type="entry name" value="Actin-like ATPase domain"/>
    <property type="match status" value="1"/>
</dbReference>
<evidence type="ECO:0000256" key="1">
    <source>
        <dbReference type="ARBA" id="ARBA00006479"/>
    </source>
</evidence>
<accession>A0A261G6X0</accession>
<dbReference type="GeneID" id="98295897"/>
<reference evidence="2 3" key="1">
    <citation type="journal article" date="2017" name="BMC Genomics">
        <title>Comparative genomic and phylogenomic analyses of the Bifidobacteriaceae family.</title>
        <authorList>
            <person name="Lugli G.A."/>
            <person name="Milani C."/>
            <person name="Turroni F."/>
            <person name="Duranti S."/>
            <person name="Mancabelli L."/>
            <person name="Mangifesta M."/>
            <person name="Ferrario C."/>
            <person name="Modesto M."/>
            <person name="Mattarelli P."/>
            <person name="Jiri K."/>
            <person name="van Sinderen D."/>
            <person name="Ventura M."/>
        </authorList>
    </citation>
    <scope>NUCLEOTIDE SEQUENCE [LARGE SCALE GENOMIC DNA]</scope>
    <source>
        <strain evidence="2 3">LMG 28769</strain>
    </source>
</reference>
<sequence>MTAKVREEKPCLQHGMNGLQCNANGQRLTTVKHRDAFIGIDVGGTTIEGVLIDEAGGVITTRRSDSAQGDDAVAKQTAMMIDGLRVLGSELGLALVGIGIGIPGTVDVETGEVVNAVNLGISHFNLESRIAQFIPGVPIRIENDVNAAALGAWTMLGKCNPRGEIKNEMKNEMKMAFLNLGTGLACGIVDHGHIDHGSTGVAGEIGHIPVEVHGYPCACGQRGCLETVASGSGVAKLWPTRHGYALPALLSAVQRGDQSARTILNTVIQGMSMAVMIIAMSIDPQVIVIGGGLARSGQPLLDAITADLRIRAQSSAFISGLRLPQRLMLAPVSLPIGAIGAATIAADRHRISS</sequence>
<evidence type="ECO:0000313" key="3">
    <source>
        <dbReference type="Proteomes" id="UP000216451"/>
    </source>
</evidence>
<dbReference type="Gene3D" id="3.30.420.40">
    <property type="match status" value="2"/>
</dbReference>
<dbReference type="InterPro" id="IPR043129">
    <property type="entry name" value="ATPase_NBD"/>
</dbReference>
<name>A0A261G6X0_9BIFI</name>
<dbReference type="PANTHER" id="PTHR18964:SF149">
    <property type="entry name" value="BIFUNCTIONAL UDP-N-ACETYLGLUCOSAMINE 2-EPIMERASE_N-ACETYLMANNOSAMINE KINASE"/>
    <property type="match status" value="1"/>
</dbReference>
<comment type="similarity">
    <text evidence="1">Belongs to the ROK (NagC/XylR) family.</text>
</comment>
<dbReference type="RefSeq" id="WP_158215653.1">
    <property type="nucleotide sequence ID" value="NZ_MWXA01000005.1"/>
</dbReference>
<dbReference type="EMBL" id="MWXA01000005">
    <property type="protein sequence ID" value="OZG67154.1"/>
    <property type="molecule type" value="Genomic_DNA"/>
</dbReference>
<dbReference type="AlphaFoldDB" id="A0A261G6X0"/>
<dbReference type="OrthoDB" id="8772678at2"/>
<keyword evidence="3" id="KW-1185">Reference proteome</keyword>
<comment type="caution">
    <text evidence="2">The sequence shown here is derived from an EMBL/GenBank/DDBJ whole genome shotgun (WGS) entry which is preliminary data.</text>
</comment>
<gene>
    <name evidence="2" type="ORF">BAQU_1226</name>
</gene>
<dbReference type="PANTHER" id="PTHR18964">
    <property type="entry name" value="ROK (REPRESSOR, ORF, KINASE) FAMILY"/>
    <property type="match status" value="1"/>
</dbReference>
<dbReference type="Pfam" id="PF00480">
    <property type="entry name" value="ROK"/>
    <property type="match status" value="1"/>
</dbReference>
<dbReference type="InterPro" id="IPR000600">
    <property type="entry name" value="ROK"/>
</dbReference>
<proteinExistence type="inferred from homology"/>